<keyword evidence="3" id="KW-0731">Sigma factor</keyword>
<dbReference type="InterPro" id="IPR000792">
    <property type="entry name" value="Tscrpt_reg_LuxR_C"/>
</dbReference>
<dbReference type="Proteomes" id="UP001501822">
    <property type="component" value="Unassembled WGS sequence"/>
</dbReference>
<accession>A0ABN0WWL3</accession>
<dbReference type="NCBIfam" id="TIGR02937">
    <property type="entry name" value="sigma70-ECF"/>
    <property type="match status" value="1"/>
</dbReference>
<dbReference type="InterPro" id="IPR014284">
    <property type="entry name" value="RNA_pol_sigma-70_dom"/>
</dbReference>
<protein>
    <submittedName>
        <fullName evidence="7">RNA polymerase sigma factor</fullName>
    </submittedName>
</protein>
<dbReference type="InterPro" id="IPR039425">
    <property type="entry name" value="RNA_pol_sigma-70-like"/>
</dbReference>
<keyword evidence="2" id="KW-0805">Transcription regulation</keyword>
<feature type="domain" description="HTH luxR-type" evidence="6">
    <location>
        <begin position="150"/>
        <end position="177"/>
    </location>
</feature>
<dbReference type="InterPro" id="IPR013325">
    <property type="entry name" value="RNA_pol_sigma_r2"/>
</dbReference>
<evidence type="ECO:0000256" key="1">
    <source>
        <dbReference type="ARBA" id="ARBA00010641"/>
    </source>
</evidence>
<dbReference type="SUPFAM" id="SSF88659">
    <property type="entry name" value="Sigma3 and sigma4 domains of RNA polymerase sigma factors"/>
    <property type="match status" value="1"/>
</dbReference>
<keyword evidence="4" id="KW-0238">DNA-binding</keyword>
<evidence type="ECO:0000313" key="7">
    <source>
        <dbReference type="EMBL" id="GAA0348676.1"/>
    </source>
</evidence>
<evidence type="ECO:0000256" key="4">
    <source>
        <dbReference type="ARBA" id="ARBA00023125"/>
    </source>
</evidence>
<dbReference type="InterPro" id="IPR007627">
    <property type="entry name" value="RNA_pol_sigma70_r2"/>
</dbReference>
<dbReference type="RefSeq" id="WP_252801541.1">
    <property type="nucleotide sequence ID" value="NZ_BAAABM010000037.1"/>
</dbReference>
<gene>
    <name evidence="7" type="ORF">GCM10010151_43000</name>
</gene>
<dbReference type="CDD" id="cd06171">
    <property type="entry name" value="Sigma70_r4"/>
    <property type="match status" value="1"/>
</dbReference>
<sequence>MTGEVRAGTDAAVIDASLRDPERFAELYDRHHATIHRYIARRLGRDQADDLMAETFLIAFAQRERYDLTCAGARPWLYGIATNLIGQHHRAENRFWRLIARTGADPAVESPSERVAERVSAQGMRRELAAALARLPRGQRDVLLLTAAGGLSADEIASALGIAKGTVHSRLNRARRKTRDALGGIDPRDVGEGVHA</sequence>
<comment type="similarity">
    <text evidence="1">Belongs to the sigma-70 factor family. ECF subfamily.</text>
</comment>
<evidence type="ECO:0000313" key="8">
    <source>
        <dbReference type="Proteomes" id="UP001501822"/>
    </source>
</evidence>
<dbReference type="EMBL" id="BAAABM010000037">
    <property type="protein sequence ID" value="GAA0348676.1"/>
    <property type="molecule type" value="Genomic_DNA"/>
</dbReference>
<dbReference type="Pfam" id="PF08281">
    <property type="entry name" value="Sigma70_r4_2"/>
    <property type="match status" value="1"/>
</dbReference>
<name>A0ABN0WWL3_9ACTN</name>
<dbReference type="Gene3D" id="1.10.1740.10">
    <property type="match status" value="1"/>
</dbReference>
<dbReference type="InterPro" id="IPR036388">
    <property type="entry name" value="WH-like_DNA-bd_sf"/>
</dbReference>
<reference evidence="7 8" key="1">
    <citation type="journal article" date="2019" name="Int. J. Syst. Evol. Microbiol.">
        <title>The Global Catalogue of Microorganisms (GCM) 10K type strain sequencing project: providing services to taxonomists for standard genome sequencing and annotation.</title>
        <authorList>
            <consortium name="The Broad Institute Genomics Platform"/>
            <consortium name="The Broad Institute Genome Sequencing Center for Infectious Disease"/>
            <person name="Wu L."/>
            <person name="Ma J."/>
        </authorList>
    </citation>
    <scope>NUCLEOTIDE SEQUENCE [LARGE SCALE GENOMIC DNA]</scope>
    <source>
        <strain evidence="7 8">JCM 3146</strain>
    </source>
</reference>
<dbReference type="Gene3D" id="1.10.10.10">
    <property type="entry name" value="Winged helix-like DNA-binding domain superfamily/Winged helix DNA-binding domain"/>
    <property type="match status" value="1"/>
</dbReference>
<dbReference type="PANTHER" id="PTHR43133:SF8">
    <property type="entry name" value="RNA POLYMERASE SIGMA FACTOR HI_1459-RELATED"/>
    <property type="match status" value="1"/>
</dbReference>
<keyword evidence="8" id="KW-1185">Reference proteome</keyword>
<dbReference type="PANTHER" id="PTHR43133">
    <property type="entry name" value="RNA POLYMERASE ECF-TYPE SIGMA FACTO"/>
    <property type="match status" value="1"/>
</dbReference>
<proteinExistence type="inferred from homology"/>
<evidence type="ECO:0000259" key="6">
    <source>
        <dbReference type="PROSITE" id="PS00622"/>
    </source>
</evidence>
<evidence type="ECO:0000256" key="3">
    <source>
        <dbReference type="ARBA" id="ARBA00023082"/>
    </source>
</evidence>
<comment type="caution">
    <text evidence="7">The sequence shown here is derived from an EMBL/GenBank/DDBJ whole genome shotgun (WGS) entry which is preliminary data.</text>
</comment>
<dbReference type="SUPFAM" id="SSF88946">
    <property type="entry name" value="Sigma2 domain of RNA polymerase sigma factors"/>
    <property type="match status" value="1"/>
</dbReference>
<dbReference type="PROSITE" id="PS00622">
    <property type="entry name" value="HTH_LUXR_1"/>
    <property type="match status" value="1"/>
</dbReference>
<evidence type="ECO:0000256" key="5">
    <source>
        <dbReference type="ARBA" id="ARBA00023163"/>
    </source>
</evidence>
<dbReference type="Pfam" id="PF04542">
    <property type="entry name" value="Sigma70_r2"/>
    <property type="match status" value="1"/>
</dbReference>
<organism evidence="7 8">
    <name type="scientific">Actinoallomurus spadix</name>
    <dbReference type="NCBI Taxonomy" id="79912"/>
    <lineage>
        <taxon>Bacteria</taxon>
        <taxon>Bacillati</taxon>
        <taxon>Actinomycetota</taxon>
        <taxon>Actinomycetes</taxon>
        <taxon>Streptosporangiales</taxon>
        <taxon>Thermomonosporaceae</taxon>
        <taxon>Actinoallomurus</taxon>
    </lineage>
</organism>
<dbReference type="InterPro" id="IPR013324">
    <property type="entry name" value="RNA_pol_sigma_r3/r4-like"/>
</dbReference>
<evidence type="ECO:0000256" key="2">
    <source>
        <dbReference type="ARBA" id="ARBA00023015"/>
    </source>
</evidence>
<dbReference type="InterPro" id="IPR013249">
    <property type="entry name" value="RNA_pol_sigma70_r4_t2"/>
</dbReference>
<keyword evidence="5" id="KW-0804">Transcription</keyword>